<dbReference type="PANTHER" id="PTHR30451">
    <property type="entry name" value="OUTER MEMBRANE USHER PROTEIN"/>
    <property type="match status" value="1"/>
</dbReference>
<keyword evidence="8" id="KW-0472">Membrane</keyword>
<dbReference type="OrthoDB" id="6554712at2"/>
<dbReference type="RefSeq" id="WP_016657856.1">
    <property type="nucleotide sequence ID" value="NZ_KE340355.1"/>
</dbReference>
<evidence type="ECO:0000256" key="7">
    <source>
        <dbReference type="ARBA" id="ARBA00022729"/>
    </source>
</evidence>
<dbReference type="STRING" id="632955.GCA_000829675_02697"/>
<evidence type="ECO:0000256" key="1">
    <source>
        <dbReference type="ARBA" id="ARBA00004571"/>
    </source>
</evidence>
<dbReference type="GO" id="GO:0015473">
    <property type="term" value="F:fimbrial usher porin activity"/>
    <property type="evidence" value="ECO:0007669"/>
    <property type="project" value="InterPro"/>
</dbReference>
<dbReference type="eggNOG" id="COG3188">
    <property type="taxonomic scope" value="Bacteria"/>
</dbReference>
<dbReference type="Gene3D" id="2.60.40.3110">
    <property type="match status" value="1"/>
</dbReference>
<feature type="domain" description="PapC-like C-terminal" evidence="11">
    <location>
        <begin position="785"/>
        <end position="841"/>
    </location>
</feature>
<reference evidence="13 14" key="1">
    <citation type="submission" date="2013-06" db="EMBL/GenBank/DDBJ databases">
        <title>The Genome Sequence of Acinetobacter rudis CIP 110305.</title>
        <authorList>
            <consortium name="The Broad Institute Genome Sequencing Platform"/>
            <consortium name="The Broad Institute Genome Sequencing Center for Infectious Disease"/>
            <person name="Cerqueira G."/>
            <person name="Feldgarden M."/>
            <person name="Courvalin P."/>
            <person name="Perichon B."/>
            <person name="Grillot-Courvalin C."/>
            <person name="Clermont D."/>
            <person name="Rocha E."/>
            <person name="Yoon E.-J."/>
            <person name="Nemec A."/>
            <person name="Young S.K."/>
            <person name="Zeng Q."/>
            <person name="Gargeya S."/>
            <person name="Fitzgerald M."/>
            <person name="Abouelleil A."/>
            <person name="Alvarado L."/>
            <person name="Berlin A.M."/>
            <person name="Chapman S.B."/>
            <person name="Dewar J."/>
            <person name="Goldberg J."/>
            <person name="Griggs A."/>
            <person name="Gujja S."/>
            <person name="Hansen M."/>
            <person name="Howarth C."/>
            <person name="Imamovic A."/>
            <person name="Larimer J."/>
            <person name="McCowan C."/>
            <person name="Murphy C."/>
            <person name="Pearson M."/>
            <person name="Priest M."/>
            <person name="Roberts A."/>
            <person name="Saif S."/>
            <person name="Shea T."/>
            <person name="Sykes S."/>
            <person name="Wortman J."/>
            <person name="Nusbaum C."/>
            <person name="Birren B."/>
        </authorList>
    </citation>
    <scope>NUCLEOTIDE SEQUENCE [LARGE SCALE GENOMIC DNA]</scope>
    <source>
        <strain evidence="13 14">CIP 110305</strain>
    </source>
</reference>
<dbReference type="Pfam" id="PF13953">
    <property type="entry name" value="PapC_C"/>
    <property type="match status" value="1"/>
</dbReference>
<keyword evidence="4" id="KW-1134">Transmembrane beta strand</keyword>
<dbReference type="InterPro" id="IPR037224">
    <property type="entry name" value="PapC_N_sf"/>
</dbReference>
<dbReference type="InterPro" id="IPR025885">
    <property type="entry name" value="PapC_N"/>
</dbReference>
<proteinExistence type="inferred from homology"/>
<dbReference type="AlphaFoldDB" id="S3N6P3"/>
<accession>S3N6P3</accession>
<dbReference type="InterPro" id="IPR025949">
    <property type="entry name" value="PapC-like_C"/>
</dbReference>
<keyword evidence="14" id="KW-1185">Reference proteome</keyword>
<evidence type="ECO:0000259" key="12">
    <source>
        <dbReference type="Pfam" id="PF13954"/>
    </source>
</evidence>
<evidence type="ECO:0000256" key="3">
    <source>
        <dbReference type="ARBA" id="ARBA00022448"/>
    </source>
</evidence>
<keyword evidence="3" id="KW-0813">Transport</keyword>
<evidence type="ECO:0000256" key="5">
    <source>
        <dbReference type="ARBA" id="ARBA00022558"/>
    </source>
</evidence>
<protein>
    <recommendedName>
        <fullName evidence="15">Outer membrane usher protein</fullName>
    </recommendedName>
</protein>
<dbReference type="Pfam" id="PF00577">
    <property type="entry name" value="Usher"/>
    <property type="match status" value="1"/>
</dbReference>
<dbReference type="Proteomes" id="UP000014568">
    <property type="component" value="Unassembled WGS sequence"/>
</dbReference>
<feature type="domain" description="PapC N-terminal" evidence="12">
    <location>
        <begin position="35"/>
        <end position="174"/>
    </location>
</feature>
<evidence type="ECO:0000313" key="14">
    <source>
        <dbReference type="Proteomes" id="UP000014568"/>
    </source>
</evidence>
<dbReference type="Pfam" id="PF13954">
    <property type="entry name" value="PapC_N"/>
    <property type="match status" value="1"/>
</dbReference>
<evidence type="ECO:0000256" key="2">
    <source>
        <dbReference type="ARBA" id="ARBA00008064"/>
    </source>
</evidence>
<dbReference type="Gene3D" id="3.10.20.410">
    <property type="match status" value="1"/>
</dbReference>
<dbReference type="PATRIC" id="fig|421052.3.peg.3429"/>
<evidence type="ECO:0000256" key="9">
    <source>
        <dbReference type="ARBA" id="ARBA00023237"/>
    </source>
</evidence>
<organism evidence="13 14">
    <name type="scientific">Acinetobacter rudis CIP 110305</name>
    <dbReference type="NCBI Taxonomy" id="421052"/>
    <lineage>
        <taxon>Bacteria</taxon>
        <taxon>Pseudomonadati</taxon>
        <taxon>Pseudomonadota</taxon>
        <taxon>Gammaproteobacteria</taxon>
        <taxon>Moraxellales</taxon>
        <taxon>Moraxellaceae</taxon>
        <taxon>Acinetobacter</taxon>
    </lineage>
</organism>
<sequence>MYSSRLLLTAVLKYSVLSICIANTLSVSHAENTAFNTDFLKDKTDLVAVDALNYGYTIEPGTYEFAVSINNQYIGKRPIHFSKNQDNQVEPCLDQAFIDEYKILFSSAEQKKINAQGCYDLSVIPNAQVNPQIGEQKLNITLPQVNVSQNPRGFVSPVEFDQGIHAVILNYSANTSYFQNRNESDRYNNSLFLNGGFNIGPWRYRNNTNFTQYSGQNSHWQSVSNKLERDFQTKLPTRLEIGDSFSNSDVFDSFNFRGIQLSSDSMQLPSSLQNYAPTIHGTAQSNATVEIRQNGYIVYSTNVAAGHFTIRDLYAANDSGDLEVSVIESDGRVRKFIQPYSSVPNMVRPQQSKFQFTAGQYRSGNDQNYHPYFGQLTYAYGVNNFVTPYTGIIAAEDYYSGAAGLAFSLGSFGALSTDLTYANNKTAQGDSKDGVSVRFLYAKSLNSIGTNFRLVGYRYSSKDYYSFSDAMQERAQYKDGLYQYDYQADNLNNEAQLSEEQRRRYFYSPTYYNKRNQFSVSINQELGDYGQLYLTLAKTDFWQAEFNQENWQVGYNKSFRRFSYGMYYQHSKSMLHNDENIFGVNFTFNLDRVAALKKYDLMSNTNYQHSDRFGENMNSALSGSFLEDKNLSAQIQVSHQEQGNNNQIALNTNYRGTKFNSSLGYTYADQYQQASASIDGGILIHSDGVVFGQQMYGNPILVEAKGAQGVRLENQTGLKVDRSGYAVISSSSAYNRNRVALRAEDFGQNMNIDSPVANDVVPTKNAVVKVKFDVKTGHSVLANLSYQDKFVATAASILDPETQKSVGLVGLDGQAYLTGVQSEQVLIAKWGDESFEQCQFTLPKLSNREMGYDEINSSCHAVEEH</sequence>
<evidence type="ECO:0000256" key="8">
    <source>
        <dbReference type="ARBA" id="ARBA00023136"/>
    </source>
</evidence>
<evidence type="ECO:0000256" key="10">
    <source>
        <dbReference type="SAM" id="SignalP"/>
    </source>
</evidence>
<comment type="subcellular location">
    <subcellularLocation>
        <location evidence="1">Cell outer membrane</location>
        <topology evidence="1">Multi-pass membrane protein</topology>
    </subcellularLocation>
</comment>
<dbReference type="HOGENOM" id="CLU_009120_3_1_6"/>
<feature type="signal peptide" evidence="10">
    <location>
        <begin position="1"/>
        <end position="30"/>
    </location>
</feature>
<keyword evidence="7 10" id="KW-0732">Signal</keyword>
<keyword evidence="6" id="KW-0812">Transmembrane</keyword>
<dbReference type="InterPro" id="IPR000015">
    <property type="entry name" value="Fimb_usher"/>
</dbReference>
<dbReference type="EMBL" id="ATGI01000039">
    <property type="protein sequence ID" value="EPF69934.1"/>
    <property type="molecule type" value="Genomic_DNA"/>
</dbReference>
<dbReference type="Gene3D" id="2.60.40.2070">
    <property type="match status" value="1"/>
</dbReference>
<dbReference type="InterPro" id="IPR042186">
    <property type="entry name" value="FimD_plug_dom"/>
</dbReference>
<comment type="caution">
    <text evidence="13">The sequence shown here is derived from an EMBL/GenBank/DDBJ whole genome shotgun (WGS) entry which is preliminary data.</text>
</comment>
<dbReference type="SUPFAM" id="SSF141729">
    <property type="entry name" value="FimD N-terminal domain-like"/>
    <property type="match status" value="1"/>
</dbReference>
<dbReference type="Gene3D" id="2.60.40.2610">
    <property type="entry name" value="Outer membrane usher protein FimD, plug domain"/>
    <property type="match status" value="1"/>
</dbReference>
<name>S3N6P3_9GAMM</name>
<dbReference type="InterPro" id="IPR043142">
    <property type="entry name" value="PapC-like_C_sf"/>
</dbReference>
<dbReference type="PANTHER" id="PTHR30451:SF21">
    <property type="entry name" value="FIMBRIAL USHER DOMAIN-CONTAINING PROTEIN YDET-RELATED"/>
    <property type="match status" value="1"/>
</dbReference>
<evidence type="ECO:0000256" key="6">
    <source>
        <dbReference type="ARBA" id="ARBA00022692"/>
    </source>
</evidence>
<dbReference type="GO" id="GO:0009297">
    <property type="term" value="P:pilus assembly"/>
    <property type="evidence" value="ECO:0007669"/>
    <property type="project" value="InterPro"/>
</dbReference>
<keyword evidence="9" id="KW-0998">Cell outer membrane</keyword>
<evidence type="ECO:0008006" key="15">
    <source>
        <dbReference type="Google" id="ProtNLM"/>
    </source>
</evidence>
<dbReference type="GO" id="GO:0009279">
    <property type="term" value="C:cell outer membrane"/>
    <property type="evidence" value="ECO:0007669"/>
    <property type="project" value="UniProtKB-SubCell"/>
</dbReference>
<keyword evidence="5" id="KW-1029">Fimbrium biogenesis</keyword>
<evidence type="ECO:0000313" key="13">
    <source>
        <dbReference type="EMBL" id="EPF69934.1"/>
    </source>
</evidence>
<feature type="chain" id="PRO_5004512358" description="Outer membrane usher protein" evidence="10">
    <location>
        <begin position="31"/>
        <end position="865"/>
    </location>
</feature>
<gene>
    <name evidence="13" type="ORF">F945_03497</name>
</gene>
<evidence type="ECO:0000256" key="4">
    <source>
        <dbReference type="ARBA" id="ARBA00022452"/>
    </source>
</evidence>
<comment type="similarity">
    <text evidence="2">Belongs to the fimbrial export usher family.</text>
</comment>
<evidence type="ECO:0000259" key="11">
    <source>
        <dbReference type="Pfam" id="PF13953"/>
    </source>
</evidence>